<dbReference type="PANTHER" id="PTHR11468:SF3">
    <property type="entry name" value="GLYCOGEN PHOSPHORYLASE, LIVER FORM"/>
    <property type="match status" value="1"/>
</dbReference>
<dbReference type="RefSeq" id="WP_218254295.1">
    <property type="nucleotide sequence ID" value="NZ_JABXWD010000734.1"/>
</dbReference>
<keyword evidence="9" id="KW-1185">Reference proteome</keyword>
<comment type="similarity">
    <text evidence="2 7">Belongs to the glycogen phosphorylase family.</text>
</comment>
<sequence length="396" mass="46747">WLRYGNAWEIERPENLYIINYYGNVNAYKDHNGHLRHEWVNTQDVVAIAYDTPIPGYANNTVNTLRLWGAKSTREFDLNYFQYGDYEKAVSEKVFTETISKVLYPNDNVFEGKELRLKQEYFFVSATLQDIIRRYKKNFPERADYRDFPQKVAIQLNDTHPAIAIAELMRILIDSEHLGWDRAWEITTATFAYTNHTIMQEALERWPLHLMHRVLPRHMEIIYEINQRFIDALIAKYPGDIDKLRRMSIIEEGDEKKVRMANLCIVGSHSVNGVSALHTEILKLDLFKDFYGLWPHKFNNKTNGITQRRFLRLCNLELARLITGHIGDGWISNLRDLKKLIPFSNDKDFLKRWHEIKQRNKRHLAICIMDHQGISINPDSIYDNMEKALNELGYDL</sequence>
<dbReference type="PANTHER" id="PTHR11468">
    <property type="entry name" value="GLYCOGEN PHOSPHORYLASE"/>
    <property type="match status" value="1"/>
</dbReference>
<feature type="non-terminal residue" evidence="8">
    <location>
        <position position="396"/>
    </location>
</feature>
<keyword evidence="4 7" id="KW-0808">Transferase</keyword>
<comment type="catalytic activity">
    <reaction evidence="7">
        <text>[(1-&gt;4)-alpha-D-glucosyl](n) + phosphate = [(1-&gt;4)-alpha-D-glucosyl](n-1) + alpha-D-glucose 1-phosphate</text>
        <dbReference type="Rhea" id="RHEA:41732"/>
        <dbReference type="Rhea" id="RHEA-COMP:9584"/>
        <dbReference type="Rhea" id="RHEA-COMP:9586"/>
        <dbReference type="ChEBI" id="CHEBI:15444"/>
        <dbReference type="ChEBI" id="CHEBI:43474"/>
        <dbReference type="ChEBI" id="CHEBI:58601"/>
        <dbReference type="EC" id="2.4.1.1"/>
    </reaction>
</comment>
<dbReference type="Pfam" id="PF00343">
    <property type="entry name" value="Phosphorylase"/>
    <property type="match status" value="1"/>
</dbReference>
<dbReference type="InterPro" id="IPR011833">
    <property type="entry name" value="Glycg_phsphrylas"/>
</dbReference>
<dbReference type="NCBIfam" id="TIGR02093">
    <property type="entry name" value="P_ylase"/>
    <property type="match status" value="1"/>
</dbReference>
<feature type="non-terminal residue" evidence="8">
    <location>
        <position position="1"/>
    </location>
</feature>
<dbReference type="Proteomes" id="UP001196980">
    <property type="component" value="Unassembled WGS sequence"/>
</dbReference>
<comment type="function">
    <text evidence="7">Allosteric enzyme that catalyzes the rate-limiting step in glycogen catabolism, the phosphorolytic cleavage of glycogen to produce glucose-1-phosphate, and plays a central role in maintaining cellular and organismal glucose homeostasis.</text>
</comment>
<evidence type="ECO:0000256" key="2">
    <source>
        <dbReference type="ARBA" id="ARBA00006047"/>
    </source>
</evidence>
<organism evidence="8 9">
    <name type="scientific">Candidatus Magnetobacterium casense</name>
    <dbReference type="NCBI Taxonomy" id="1455061"/>
    <lineage>
        <taxon>Bacteria</taxon>
        <taxon>Pseudomonadati</taxon>
        <taxon>Nitrospirota</taxon>
        <taxon>Thermodesulfovibrionia</taxon>
        <taxon>Thermodesulfovibrionales</taxon>
        <taxon>Candidatus Magnetobacteriaceae</taxon>
        <taxon>Candidatus Magnetobacterium</taxon>
    </lineage>
</organism>
<reference evidence="8 9" key="1">
    <citation type="journal article" date="2020" name="J Geophys Res Biogeosci">
        <title>Magnetotaxis as an Adaptation to Enable Bacterial Shuttling of Microbial Sulfur and Sulfur Cycling Across Aquatic Oxic#Anoxic Interfaces.</title>
        <authorList>
            <person name="Li J."/>
            <person name="Liu P."/>
            <person name="Wang J."/>
            <person name="Roberts A.P."/>
            <person name="Pan Y."/>
        </authorList>
    </citation>
    <scope>NUCLEOTIDE SEQUENCE [LARGE SCALE GENOMIC DNA]</scope>
    <source>
        <strain evidence="8 9">MYR-1_YQ</strain>
    </source>
</reference>
<comment type="cofactor">
    <cofactor evidence="1 7">
        <name>pyridoxal 5'-phosphate</name>
        <dbReference type="ChEBI" id="CHEBI:597326"/>
    </cofactor>
</comment>
<name>A0ABS6S4B0_9BACT</name>
<dbReference type="EC" id="2.4.1.1" evidence="7"/>
<dbReference type="InterPro" id="IPR000811">
    <property type="entry name" value="Glyco_trans_35"/>
</dbReference>
<keyword evidence="5 7" id="KW-0663">Pyridoxal phosphate</keyword>
<keyword evidence="3 7" id="KW-0328">Glycosyltransferase</keyword>
<evidence type="ECO:0000256" key="7">
    <source>
        <dbReference type="RuleBase" id="RU000587"/>
    </source>
</evidence>
<evidence type="ECO:0000313" key="9">
    <source>
        <dbReference type="Proteomes" id="UP001196980"/>
    </source>
</evidence>
<evidence type="ECO:0000256" key="3">
    <source>
        <dbReference type="ARBA" id="ARBA00022676"/>
    </source>
</evidence>
<evidence type="ECO:0000313" key="8">
    <source>
        <dbReference type="EMBL" id="MBV6343681.1"/>
    </source>
</evidence>
<gene>
    <name evidence="8" type="primary">glgP</name>
    <name evidence="8" type="ORF">HWQ67_19105</name>
</gene>
<dbReference type="EMBL" id="JABXWD010000734">
    <property type="protein sequence ID" value="MBV6343681.1"/>
    <property type="molecule type" value="Genomic_DNA"/>
</dbReference>
<evidence type="ECO:0000256" key="1">
    <source>
        <dbReference type="ARBA" id="ARBA00001933"/>
    </source>
</evidence>
<proteinExistence type="inferred from homology"/>
<evidence type="ECO:0000256" key="4">
    <source>
        <dbReference type="ARBA" id="ARBA00022679"/>
    </source>
</evidence>
<dbReference type="GO" id="GO:0004645">
    <property type="term" value="F:1,4-alpha-oligoglucan phosphorylase activity"/>
    <property type="evidence" value="ECO:0007669"/>
    <property type="project" value="UniProtKB-EC"/>
</dbReference>
<evidence type="ECO:0000256" key="6">
    <source>
        <dbReference type="ARBA" id="ARBA00023277"/>
    </source>
</evidence>
<evidence type="ECO:0000256" key="5">
    <source>
        <dbReference type="ARBA" id="ARBA00022898"/>
    </source>
</evidence>
<accession>A0ABS6S4B0</accession>
<comment type="caution">
    <text evidence="8">The sequence shown here is derived from an EMBL/GenBank/DDBJ whole genome shotgun (WGS) entry which is preliminary data.</text>
</comment>
<keyword evidence="6 7" id="KW-0119">Carbohydrate metabolism</keyword>
<protein>
    <recommendedName>
        <fullName evidence="7">Alpha-1,4 glucan phosphorylase</fullName>
        <ecNumber evidence="7">2.4.1.1</ecNumber>
    </recommendedName>
</protein>